<dbReference type="Proteomes" id="UP000051859">
    <property type="component" value="Unassembled WGS sequence"/>
</dbReference>
<keyword evidence="1" id="KW-1133">Transmembrane helix</keyword>
<protein>
    <submittedName>
        <fullName evidence="2">GGDEF domain protein</fullName>
    </submittedName>
    <submittedName>
        <fullName evidence="3">GGDEF domain-containing protein</fullName>
    </submittedName>
</protein>
<dbReference type="EMBL" id="JQBX01000009">
    <property type="protein sequence ID" value="KRN93939.1"/>
    <property type="molecule type" value="Genomic_DNA"/>
</dbReference>
<feature type="transmembrane region" description="Helical" evidence="1">
    <location>
        <begin position="87"/>
        <end position="108"/>
    </location>
</feature>
<evidence type="ECO:0000256" key="1">
    <source>
        <dbReference type="SAM" id="Phobius"/>
    </source>
</evidence>
<feature type="transmembrane region" description="Helical" evidence="1">
    <location>
        <begin position="62"/>
        <end position="81"/>
    </location>
</feature>
<evidence type="ECO:0000313" key="5">
    <source>
        <dbReference type="Proteomes" id="UP000305541"/>
    </source>
</evidence>
<dbReference type="InterPro" id="IPR029787">
    <property type="entry name" value="Nucleotide_cyclase"/>
</dbReference>
<feature type="transmembrane region" description="Helical" evidence="1">
    <location>
        <begin position="38"/>
        <end position="55"/>
    </location>
</feature>
<sequence>MQNKDKRESLYEDIGLLMFMLMISALAVMLIISEAVVINIIYLFITIAILITTYFMGILSSIVINMGFIALQVVVMLYQYVGKNQTVRWELVFWLVLPIILSFTLYFMTKSQVSLQKSNSELRAALVERGAFDAQTNLRTMVAYVEDAGVFIETNRRFQIPVTTLIIKIRYFNDLRRMMSDRQLQSLLKLTSETIKDSTRGNDITYIIQNEDPTWAILLYSDAEGATIAANRVKDAFELNIKKNPELMSLAISMVVGIASWDPETMNNPYDLMNRGIDETQYDV</sequence>
<organism evidence="2 4">
    <name type="scientific">Pediococcus stilesii</name>
    <dbReference type="NCBI Taxonomy" id="331679"/>
    <lineage>
        <taxon>Bacteria</taxon>
        <taxon>Bacillati</taxon>
        <taxon>Bacillota</taxon>
        <taxon>Bacilli</taxon>
        <taxon>Lactobacillales</taxon>
        <taxon>Lactobacillaceae</taxon>
        <taxon>Pediococcus</taxon>
    </lineage>
</organism>
<dbReference type="RefSeq" id="WP_057802802.1">
    <property type="nucleotide sequence ID" value="NZ_JQBX01000009.1"/>
</dbReference>
<dbReference type="EMBL" id="VBTH01000001">
    <property type="protein sequence ID" value="TLQ05749.1"/>
    <property type="molecule type" value="Genomic_DNA"/>
</dbReference>
<keyword evidence="4" id="KW-1185">Reference proteome</keyword>
<dbReference type="STRING" id="331679.IV81_GL001797"/>
<accession>A0A0R2KWK8</accession>
<dbReference type="SUPFAM" id="SSF55073">
    <property type="entry name" value="Nucleotide cyclase"/>
    <property type="match status" value="1"/>
</dbReference>
<proteinExistence type="predicted"/>
<feature type="transmembrane region" description="Helical" evidence="1">
    <location>
        <begin position="14"/>
        <end position="32"/>
    </location>
</feature>
<dbReference type="Gene3D" id="3.30.70.270">
    <property type="match status" value="1"/>
</dbReference>
<dbReference type="AlphaFoldDB" id="A0A0R2KWK8"/>
<keyword evidence="1" id="KW-0812">Transmembrane</keyword>
<reference evidence="3 5" key="2">
    <citation type="submission" date="2019-05" db="EMBL/GenBank/DDBJ databases">
        <title>The metagenome of a microbial culture collection derived from dairy environment covers the genomic content of the human microbiome.</title>
        <authorList>
            <person name="Roder T."/>
            <person name="Wuthrich D."/>
            <person name="Sattari Z."/>
            <person name="Von Ah U."/>
            <person name="Bar C."/>
            <person name="Ronchi F."/>
            <person name="Macpherson A.J."/>
            <person name="Ganal-Vonarburg S.C."/>
            <person name="Bruggmann R."/>
            <person name="Vergeres G."/>
        </authorList>
    </citation>
    <scope>NUCLEOTIDE SEQUENCE [LARGE SCALE GENOMIC DNA]</scope>
    <source>
        <strain evidence="3 5">FAM 18815</strain>
    </source>
</reference>
<evidence type="ECO:0000313" key="2">
    <source>
        <dbReference type="EMBL" id="KRN93939.1"/>
    </source>
</evidence>
<dbReference type="Proteomes" id="UP000305541">
    <property type="component" value="Unassembled WGS sequence"/>
</dbReference>
<comment type="caution">
    <text evidence="2">The sequence shown here is derived from an EMBL/GenBank/DDBJ whole genome shotgun (WGS) entry which is preliminary data.</text>
</comment>
<evidence type="ECO:0000313" key="3">
    <source>
        <dbReference type="EMBL" id="TLQ05749.1"/>
    </source>
</evidence>
<dbReference type="OrthoDB" id="2157599at2"/>
<gene>
    <name evidence="3" type="ORF">FEZ51_00790</name>
    <name evidence="2" type="ORF">IV81_GL001797</name>
</gene>
<evidence type="ECO:0000313" key="4">
    <source>
        <dbReference type="Proteomes" id="UP000051859"/>
    </source>
</evidence>
<reference evidence="2 4" key="1">
    <citation type="journal article" date="2015" name="Genome Announc.">
        <title>Expanding the biotechnology potential of lactobacilli through comparative genomics of 213 strains and associated genera.</title>
        <authorList>
            <person name="Sun Z."/>
            <person name="Harris H.M."/>
            <person name="McCann A."/>
            <person name="Guo C."/>
            <person name="Argimon S."/>
            <person name="Zhang W."/>
            <person name="Yang X."/>
            <person name="Jeffery I.B."/>
            <person name="Cooney J.C."/>
            <person name="Kagawa T.F."/>
            <person name="Liu W."/>
            <person name="Song Y."/>
            <person name="Salvetti E."/>
            <person name="Wrobel A."/>
            <person name="Rasinkangas P."/>
            <person name="Parkhill J."/>
            <person name="Rea M.C."/>
            <person name="O'Sullivan O."/>
            <person name="Ritari J."/>
            <person name="Douillard F.P."/>
            <person name="Paul Ross R."/>
            <person name="Yang R."/>
            <person name="Briner A.E."/>
            <person name="Felis G.E."/>
            <person name="de Vos W.M."/>
            <person name="Barrangou R."/>
            <person name="Klaenhammer T.R."/>
            <person name="Caufield P.W."/>
            <person name="Cui Y."/>
            <person name="Zhang H."/>
            <person name="O'Toole P.W."/>
        </authorList>
    </citation>
    <scope>NUCLEOTIDE SEQUENCE [LARGE SCALE GENOMIC DNA]</scope>
    <source>
        <strain evidence="2 4">DSM 18001</strain>
    </source>
</reference>
<dbReference type="InterPro" id="IPR043128">
    <property type="entry name" value="Rev_trsase/Diguanyl_cyclase"/>
</dbReference>
<dbReference type="PATRIC" id="fig|331679.3.peg.1833"/>
<keyword evidence="1" id="KW-0472">Membrane</keyword>
<name>A0A0R2KWK8_9LACO</name>